<feature type="signal peptide" evidence="1">
    <location>
        <begin position="1"/>
        <end position="24"/>
    </location>
</feature>
<dbReference type="Proteomes" id="UP001165367">
    <property type="component" value="Unassembled WGS sequence"/>
</dbReference>
<sequence>MKAVRIPFVLFVFVALLTAHSAHSQCTALGQNPSTAFPVCGTTVFQQTSVPLCSSHSLYVPGCPDGAAYENRNPYWYKFTCYTAGSLGFTITPSILADDYDWQLYDITGLDPDDVYTNRNIVVTGNWSGSSGPTGASSTGVNFIQCASDPATNVNTFSSMPNLVAGHEYLLLVSHYTNSQSGYSLSFSGGTAVITDPKEPHLSKVIPDCDGRTLTVIMNKKLRCTSLSAGAGLGSEFSVSAPGNTVTSVTSAQCINGFDFDTLTVTLANPLPPGDHQLVINNGTDGNTLTDICNRSIPQLESVTFRYDPPVPIFADSIGKTGCAPNQIKVYFPKRIECSTIAPDGSDFTITGPSPVAVTGARGENCSNGRSYVILLQLSAPIEVGGNYTVLLKTGNDGGTITDECGLPSPTHTRNFQAADVVSATYNYTTQLGCRQNTLSFSHDGANNVNSWNWSFNTINTITTQNHSITFPASSTNTVQLIVSNGVCSDTASETIVMDNEVKTSFTMAPIICPEDLLEIKNTSAGLVDQWTWTFGNIGNSQLKDPAPVKFPETNIEATYVIKLVAQNNSLNCKDSTVQRVKVLNNCFIAVPSAFTPNNDGLNDFLYPNNAIKAENLDFKIFNRWGQLVFHSKEWTRKWDGKVNGIEQGTGVYVWMLEYTHRDTKQKVFQKGTTTLIR</sequence>
<gene>
    <name evidence="2" type="ORF">LZZ85_22700</name>
</gene>
<reference evidence="2" key="1">
    <citation type="submission" date="2022-01" db="EMBL/GenBank/DDBJ databases">
        <authorList>
            <person name="Jo J.-H."/>
            <person name="Im W.-T."/>
        </authorList>
    </citation>
    <scope>NUCLEOTIDE SEQUENCE</scope>
    <source>
        <strain evidence="2">NA20</strain>
    </source>
</reference>
<evidence type="ECO:0000313" key="2">
    <source>
        <dbReference type="EMBL" id="MCG2617123.1"/>
    </source>
</evidence>
<dbReference type="SUPFAM" id="SSF49299">
    <property type="entry name" value="PKD domain"/>
    <property type="match status" value="1"/>
</dbReference>
<dbReference type="NCBIfam" id="TIGR04131">
    <property type="entry name" value="Bac_Flav_CTERM"/>
    <property type="match status" value="1"/>
</dbReference>
<dbReference type="InterPro" id="IPR013783">
    <property type="entry name" value="Ig-like_fold"/>
</dbReference>
<accession>A0ABS9KXS3</accession>
<evidence type="ECO:0000313" key="3">
    <source>
        <dbReference type="Proteomes" id="UP001165367"/>
    </source>
</evidence>
<comment type="caution">
    <text evidence="2">The sequence shown here is derived from an EMBL/GenBank/DDBJ whole genome shotgun (WGS) entry which is preliminary data.</text>
</comment>
<name>A0ABS9KXS3_9BACT</name>
<proteinExistence type="predicted"/>
<dbReference type="EMBL" id="JAKLTR010000018">
    <property type="protein sequence ID" value="MCG2617123.1"/>
    <property type="molecule type" value="Genomic_DNA"/>
</dbReference>
<dbReference type="InterPro" id="IPR026341">
    <property type="entry name" value="T9SS_type_B"/>
</dbReference>
<evidence type="ECO:0000256" key="1">
    <source>
        <dbReference type="SAM" id="SignalP"/>
    </source>
</evidence>
<dbReference type="Pfam" id="PF13585">
    <property type="entry name" value="CHU_C"/>
    <property type="match status" value="1"/>
</dbReference>
<dbReference type="InterPro" id="IPR035986">
    <property type="entry name" value="PKD_dom_sf"/>
</dbReference>
<dbReference type="Gene3D" id="2.60.40.10">
    <property type="entry name" value="Immunoglobulins"/>
    <property type="match status" value="2"/>
</dbReference>
<keyword evidence="1" id="KW-0732">Signal</keyword>
<keyword evidence="3" id="KW-1185">Reference proteome</keyword>
<dbReference type="RefSeq" id="WP_237875660.1">
    <property type="nucleotide sequence ID" value="NZ_JAKLTR010000018.1"/>
</dbReference>
<feature type="chain" id="PRO_5045483591" evidence="1">
    <location>
        <begin position="25"/>
        <end position="678"/>
    </location>
</feature>
<protein>
    <submittedName>
        <fullName evidence="2">Gliding motility-associated C-terminal domain-containing protein</fullName>
    </submittedName>
</protein>
<organism evidence="2 3">
    <name type="scientific">Terrimonas ginsenosidimutans</name>
    <dbReference type="NCBI Taxonomy" id="2908004"/>
    <lineage>
        <taxon>Bacteria</taxon>
        <taxon>Pseudomonadati</taxon>
        <taxon>Bacteroidota</taxon>
        <taxon>Chitinophagia</taxon>
        <taxon>Chitinophagales</taxon>
        <taxon>Chitinophagaceae</taxon>
        <taxon>Terrimonas</taxon>
    </lineage>
</organism>